<dbReference type="Pfam" id="PF13734">
    <property type="entry name" value="Inhibitor_I69"/>
    <property type="match status" value="1"/>
</dbReference>
<evidence type="ECO:0000259" key="2">
    <source>
        <dbReference type="Pfam" id="PF13734"/>
    </source>
</evidence>
<feature type="region of interest" description="Disordered" evidence="1">
    <location>
        <begin position="15"/>
        <end position="41"/>
    </location>
</feature>
<evidence type="ECO:0000256" key="1">
    <source>
        <dbReference type="SAM" id="MobiDB-lite"/>
    </source>
</evidence>
<name>U2P3R3_9BACT</name>
<dbReference type="PATRIC" id="fig|1115809.3.peg.1946"/>
<dbReference type="SUPFAM" id="SSF54001">
    <property type="entry name" value="Cysteine proteinases"/>
    <property type="match status" value="1"/>
</dbReference>
<keyword evidence="4" id="KW-1185">Reference proteome</keyword>
<accession>U2P3R3</accession>
<dbReference type="EMBL" id="AWEY01000033">
    <property type="protein sequence ID" value="ERK38821.1"/>
    <property type="molecule type" value="Genomic_DNA"/>
</dbReference>
<evidence type="ECO:0000313" key="3">
    <source>
        <dbReference type="EMBL" id="ERK38821.1"/>
    </source>
</evidence>
<dbReference type="InterPro" id="IPR038765">
    <property type="entry name" value="Papain-like_cys_pep_sf"/>
</dbReference>
<dbReference type="Proteomes" id="UP000016648">
    <property type="component" value="Unassembled WGS sequence"/>
</dbReference>
<dbReference type="InterPro" id="IPR025896">
    <property type="entry name" value="Spi_Prtas-inh"/>
</dbReference>
<dbReference type="Gene3D" id="3.90.70.50">
    <property type="entry name" value="Peptidase C10, streptopain"/>
    <property type="match status" value="1"/>
</dbReference>
<gene>
    <name evidence="3" type="ORF">HMPREF9135_1595</name>
</gene>
<proteinExistence type="predicted"/>
<feature type="domain" description="Spi protease inhibitor" evidence="2">
    <location>
        <begin position="8"/>
        <end position="97"/>
    </location>
</feature>
<reference evidence="3 4" key="1">
    <citation type="submission" date="2013-08" db="EMBL/GenBank/DDBJ databases">
        <authorList>
            <person name="Durkin A.S."/>
            <person name="Haft D.R."/>
            <person name="McCorrison J."/>
            <person name="Torralba M."/>
            <person name="Gillis M."/>
            <person name="Haft D.H."/>
            <person name="Methe B."/>
            <person name="Sutton G."/>
            <person name="Nelson K.E."/>
        </authorList>
    </citation>
    <scope>NUCLEOTIDE SEQUENCE [LARGE SCALE GENOMIC DNA]</scope>
    <source>
        <strain evidence="3 4">F0067</strain>
    </source>
</reference>
<dbReference type="InterPro" id="IPR044934">
    <property type="entry name" value="Streptopain_sf"/>
</dbReference>
<organism evidence="3 4">
    <name type="scientific">Segatella baroniae F0067</name>
    <dbReference type="NCBI Taxonomy" id="1115809"/>
    <lineage>
        <taxon>Bacteria</taxon>
        <taxon>Pseudomonadati</taxon>
        <taxon>Bacteroidota</taxon>
        <taxon>Bacteroidia</taxon>
        <taxon>Bacteroidales</taxon>
        <taxon>Prevotellaceae</taxon>
        <taxon>Segatella</taxon>
    </lineage>
</organism>
<protein>
    <submittedName>
        <fullName evidence="3">Spi protease inhibitor</fullName>
    </submittedName>
</protein>
<sequence>MGSPRNLKQAKLIAGNAAKQQGASIADRQAARTRANGQTQTDDQPYYIFNKVDNRGFIIVSGDDRMPDVLGYTDSGSFDAANLPDGFKFMLEAYAKTVEELQDGNDAVIKAVAQLKNRTRAVTEAIGPLMKSKWSQ</sequence>
<comment type="caution">
    <text evidence="3">The sequence shown here is derived from an EMBL/GenBank/DDBJ whole genome shotgun (WGS) entry which is preliminary data.</text>
</comment>
<evidence type="ECO:0000313" key="4">
    <source>
        <dbReference type="Proteomes" id="UP000016648"/>
    </source>
</evidence>
<dbReference type="AlphaFoldDB" id="U2P3R3"/>